<protein>
    <submittedName>
        <fullName evidence="9">Mitochondrial carrier</fullName>
    </submittedName>
</protein>
<dbReference type="SUPFAM" id="SSF103506">
    <property type="entry name" value="Mitochondrial carrier"/>
    <property type="match status" value="1"/>
</dbReference>
<dbReference type="EMBL" id="KV784370">
    <property type="protein sequence ID" value="OEU10708.1"/>
    <property type="molecule type" value="Genomic_DNA"/>
</dbReference>
<dbReference type="GO" id="GO:0055085">
    <property type="term" value="P:transmembrane transport"/>
    <property type="evidence" value="ECO:0007669"/>
    <property type="project" value="InterPro"/>
</dbReference>
<dbReference type="Pfam" id="PF00153">
    <property type="entry name" value="Mito_carr"/>
    <property type="match status" value="3"/>
</dbReference>
<dbReference type="PANTHER" id="PTHR24089">
    <property type="entry name" value="SOLUTE CARRIER FAMILY 25"/>
    <property type="match status" value="1"/>
</dbReference>
<keyword evidence="3 6" id="KW-0812">Transmembrane</keyword>
<accession>A0A1E7EXE5</accession>
<evidence type="ECO:0000256" key="7">
    <source>
        <dbReference type="RuleBase" id="RU000488"/>
    </source>
</evidence>
<reference evidence="9 10" key="1">
    <citation type="submission" date="2016-09" db="EMBL/GenBank/DDBJ databases">
        <title>Extensive genetic diversity and differential bi-allelic expression allows diatom success in the polar Southern Ocean.</title>
        <authorList>
            <consortium name="DOE Joint Genome Institute"/>
            <person name="Mock T."/>
            <person name="Otillar R.P."/>
            <person name="Strauss J."/>
            <person name="Dupont C."/>
            <person name="Frickenhaus S."/>
            <person name="Maumus F."/>
            <person name="Mcmullan M."/>
            <person name="Sanges R."/>
            <person name="Schmutz J."/>
            <person name="Toseland A."/>
            <person name="Valas R."/>
            <person name="Veluchamy A."/>
            <person name="Ward B.J."/>
            <person name="Allen A."/>
            <person name="Barry K."/>
            <person name="Falciatore A."/>
            <person name="Ferrante M."/>
            <person name="Fortunato A.E."/>
            <person name="Gloeckner G."/>
            <person name="Gruber A."/>
            <person name="Hipkin R."/>
            <person name="Janech M."/>
            <person name="Kroth P."/>
            <person name="Leese F."/>
            <person name="Lindquist E."/>
            <person name="Lyon B.R."/>
            <person name="Martin J."/>
            <person name="Mayer C."/>
            <person name="Parker M."/>
            <person name="Quesneville H."/>
            <person name="Raymond J."/>
            <person name="Uhlig C."/>
            <person name="Valentin K.U."/>
            <person name="Worden A.Z."/>
            <person name="Armbrust E.V."/>
            <person name="Bowler C."/>
            <person name="Green B."/>
            <person name="Moulton V."/>
            <person name="Van Oosterhout C."/>
            <person name="Grigoriev I."/>
        </authorList>
    </citation>
    <scope>NUCLEOTIDE SEQUENCE [LARGE SCALE GENOMIC DNA]</scope>
    <source>
        <strain evidence="9 10">CCMP1102</strain>
    </source>
</reference>
<feature type="transmembrane region" description="Helical" evidence="8">
    <location>
        <begin position="226"/>
        <end position="245"/>
    </location>
</feature>
<feature type="repeat" description="Solcar" evidence="6">
    <location>
        <begin position="222"/>
        <end position="312"/>
    </location>
</feature>
<comment type="similarity">
    <text evidence="7">Belongs to the mitochondrial carrier (TC 2.A.29) family.</text>
</comment>
<dbReference type="Proteomes" id="UP000095751">
    <property type="component" value="Unassembled WGS sequence"/>
</dbReference>
<dbReference type="AlphaFoldDB" id="A0A1E7EXE5"/>
<keyword evidence="2 7" id="KW-0813">Transport</keyword>
<feature type="repeat" description="Solcar" evidence="6">
    <location>
        <begin position="19"/>
        <end position="103"/>
    </location>
</feature>
<dbReference type="GO" id="GO:0016020">
    <property type="term" value="C:membrane"/>
    <property type="evidence" value="ECO:0007669"/>
    <property type="project" value="UniProtKB-SubCell"/>
</dbReference>
<dbReference type="InterPro" id="IPR002067">
    <property type="entry name" value="MCP"/>
</dbReference>
<organism evidence="9 10">
    <name type="scientific">Fragilariopsis cylindrus CCMP1102</name>
    <dbReference type="NCBI Taxonomy" id="635003"/>
    <lineage>
        <taxon>Eukaryota</taxon>
        <taxon>Sar</taxon>
        <taxon>Stramenopiles</taxon>
        <taxon>Ochrophyta</taxon>
        <taxon>Bacillariophyta</taxon>
        <taxon>Bacillariophyceae</taxon>
        <taxon>Bacillariophycidae</taxon>
        <taxon>Bacillariales</taxon>
        <taxon>Bacillariaceae</taxon>
        <taxon>Fragilariopsis</taxon>
    </lineage>
</organism>
<evidence type="ECO:0000256" key="5">
    <source>
        <dbReference type="ARBA" id="ARBA00023136"/>
    </source>
</evidence>
<feature type="transmembrane region" description="Helical" evidence="8">
    <location>
        <begin position="184"/>
        <end position="206"/>
    </location>
</feature>
<evidence type="ECO:0000256" key="4">
    <source>
        <dbReference type="ARBA" id="ARBA00022737"/>
    </source>
</evidence>
<dbReference type="OrthoDB" id="18574at2759"/>
<proteinExistence type="inferred from homology"/>
<dbReference type="PROSITE" id="PS50920">
    <property type="entry name" value="SOLCAR"/>
    <property type="match status" value="3"/>
</dbReference>
<keyword evidence="5 6" id="KW-0472">Membrane</keyword>
<evidence type="ECO:0000256" key="6">
    <source>
        <dbReference type="PROSITE-ProRule" id="PRU00282"/>
    </source>
</evidence>
<evidence type="ECO:0000256" key="2">
    <source>
        <dbReference type="ARBA" id="ARBA00022448"/>
    </source>
</evidence>
<evidence type="ECO:0000256" key="1">
    <source>
        <dbReference type="ARBA" id="ARBA00004141"/>
    </source>
</evidence>
<name>A0A1E7EXE5_9STRA</name>
<dbReference type="PRINTS" id="PR00926">
    <property type="entry name" value="MITOCARRIER"/>
</dbReference>
<dbReference type="Gene3D" id="1.50.40.10">
    <property type="entry name" value="Mitochondrial carrier domain"/>
    <property type="match status" value="1"/>
</dbReference>
<gene>
    <name evidence="9" type="ORF">FRACYDRAFT_193350</name>
</gene>
<dbReference type="InterPro" id="IPR023395">
    <property type="entry name" value="MCP_dom_sf"/>
</dbReference>
<keyword evidence="4" id="KW-0677">Repeat</keyword>
<evidence type="ECO:0000256" key="3">
    <source>
        <dbReference type="ARBA" id="ARBA00022692"/>
    </source>
</evidence>
<keyword evidence="8" id="KW-1133">Transmembrane helix</keyword>
<evidence type="ECO:0000256" key="8">
    <source>
        <dbReference type="SAM" id="Phobius"/>
    </source>
</evidence>
<evidence type="ECO:0000313" key="10">
    <source>
        <dbReference type="Proteomes" id="UP000095751"/>
    </source>
</evidence>
<dbReference type="InParanoid" id="A0A1E7EXE5"/>
<sequence length="319" mass="35001">MIHTTTTTTTTTIKYPQWHNIISGGVAGAGARLLIAPLDLIRIRAQLERRDIYPRPSIVSRLKHVYQVEGGIKALFRGNLAASYLWIGYTTVQFSVYGTIKEKLEDIREQKETLLTNLLVNPTMVAFISGASAGVCATIATYPFDITRTVFAARGAVTQQQQQKASTNIAESAKSMYQKQGIQGFYAGATPALISIVPYMGLNFAIYDFLITQGEDNTTSKKSIGLSGYAGSISGAVSKIIVYPLDTVKKRIQIQSVYGSSSTYYNGMWDCLATTIRTEGIQGLYRGLFPSVLKTTLGSGLAFTFFRTTKNLLENIHDR</sequence>
<dbReference type="InterPro" id="IPR018108">
    <property type="entry name" value="MCP_transmembrane"/>
</dbReference>
<dbReference type="KEGG" id="fcy:FRACYDRAFT_193350"/>
<keyword evidence="10" id="KW-1185">Reference proteome</keyword>
<feature type="repeat" description="Solcar" evidence="6">
    <location>
        <begin position="121"/>
        <end position="213"/>
    </location>
</feature>
<comment type="subcellular location">
    <subcellularLocation>
        <location evidence="1">Membrane</location>
        <topology evidence="1">Multi-pass membrane protein</topology>
    </subcellularLocation>
</comment>
<evidence type="ECO:0000313" key="9">
    <source>
        <dbReference type="EMBL" id="OEU10708.1"/>
    </source>
</evidence>